<dbReference type="SUPFAM" id="SSF50249">
    <property type="entry name" value="Nucleic acid-binding proteins"/>
    <property type="match status" value="1"/>
</dbReference>
<evidence type="ECO:0000256" key="9">
    <source>
        <dbReference type="ARBA" id="ARBA00009275"/>
    </source>
</evidence>
<evidence type="ECO:0000256" key="21">
    <source>
        <dbReference type="ARBA" id="ARBA00022846"/>
    </source>
</evidence>
<dbReference type="Gene3D" id="1.20.58.1120">
    <property type="match status" value="1"/>
</dbReference>
<dbReference type="InterPro" id="IPR024053">
    <property type="entry name" value="VHL_beta_dom"/>
</dbReference>
<dbReference type="InterPro" id="IPR036208">
    <property type="entry name" value="VHL_sf"/>
</dbReference>
<dbReference type="GO" id="GO:0005874">
    <property type="term" value="C:microtubule"/>
    <property type="evidence" value="ECO:0007669"/>
    <property type="project" value="UniProtKB-KW"/>
</dbReference>
<dbReference type="InterPro" id="IPR032466">
    <property type="entry name" value="Metal_Hydrolase"/>
</dbReference>
<evidence type="ECO:0000256" key="11">
    <source>
        <dbReference type="ARBA" id="ARBA00011655"/>
    </source>
</evidence>
<dbReference type="Pfam" id="PF17852">
    <property type="entry name" value="Dynein_AAA_lid"/>
    <property type="match status" value="1"/>
</dbReference>
<dbReference type="Gene3D" id="1.10.8.720">
    <property type="entry name" value="Region D6 of dynein motor"/>
    <property type="match status" value="1"/>
</dbReference>
<evidence type="ECO:0000256" key="14">
    <source>
        <dbReference type="ARBA" id="ARBA00022701"/>
    </source>
</evidence>
<evidence type="ECO:0000256" key="34">
    <source>
        <dbReference type="ARBA" id="ARBA00057074"/>
    </source>
</evidence>
<dbReference type="GO" id="GO:0031514">
    <property type="term" value="C:motile cilium"/>
    <property type="evidence" value="ECO:0007669"/>
    <property type="project" value="UniProtKB-SubCell"/>
</dbReference>
<evidence type="ECO:0000313" key="41">
    <source>
        <dbReference type="Proteomes" id="UP000886611"/>
    </source>
</evidence>
<dbReference type="Pfam" id="PF12774">
    <property type="entry name" value="AAA_6"/>
    <property type="match status" value="1"/>
</dbReference>
<keyword evidence="21" id="KW-0282">Flagellum</keyword>
<dbReference type="InterPro" id="IPR042219">
    <property type="entry name" value="AAA_lid_11_sf"/>
</dbReference>
<comment type="similarity">
    <text evidence="7">Belongs to the universal ribosomal protein uS12 family.</text>
</comment>
<dbReference type="Gene3D" id="3.10.490.20">
    <property type="match status" value="1"/>
</dbReference>
<dbReference type="Gene3D" id="1.20.140.100">
    <property type="entry name" value="Dynein heavy chain, N-terminal domain 2"/>
    <property type="match status" value="1"/>
</dbReference>
<dbReference type="EMBL" id="JAATIS010000094">
    <property type="protein sequence ID" value="KAG2471214.1"/>
    <property type="molecule type" value="Genomic_DNA"/>
</dbReference>
<dbReference type="CDD" id="cd03367">
    <property type="entry name" value="Ribosomal_S23"/>
    <property type="match status" value="1"/>
</dbReference>
<name>A0A8X7XQ23_POLSE</name>
<organism evidence="40 41">
    <name type="scientific">Polypterus senegalus</name>
    <name type="common">Senegal bichir</name>
    <dbReference type="NCBI Taxonomy" id="55291"/>
    <lineage>
        <taxon>Eukaryota</taxon>
        <taxon>Metazoa</taxon>
        <taxon>Chordata</taxon>
        <taxon>Craniata</taxon>
        <taxon>Vertebrata</taxon>
        <taxon>Euteleostomi</taxon>
        <taxon>Actinopterygii</taxon>
        <taxon>Polypteriformes</taxon>
        <taxon>Polypteridae</taxon>
        <taxon>Polypterus</taxon>
    </lineage>
</organism>
<dbReference type="GO" id="GO:0005886">
    <property type="term" value="C:plasma membrane"/>
    <property type="evidence" value="ECO:0007669"/>
    <property type="project" value="UniProtKB-SubCell"/>
</dbReference>
<dbReference type="InterPro" id="IPR041466">
    <property type="entry name" value="Dynein_AAA5_ext"/>
</dbReference>
<keyword evidence="14" id="KW-0493">Microtubule</keyword>
<dbReference type="Pfam" id="PF12777">
    <property type="entry name" value="MT"/>
    <property type="match status" value="1"/>
</dbReference>
<evidence type="ECO:0000256" key="33">
    <source>
        <dbReference type="ARBA" id="ARBA00035463"/>
    </source>
</evidence>
<dbReference type="FunFam" id="3.20.20.140:FF:000027">
    <property type="entry name" value="putative deoxyribonuclease TATDN2"/>
    <property type="match status" value="1"/>
</dbReference>
<dbReference type="FunFam" id="3.40.50.300:FF:000223">
    <property type="entry name" value="Dynein heavy chain 3, axonemal"/>
    <property type="match status" value="1"/>
</dbReference>
<gene>
    <name evidence="40" type="primary">Dnah7_2</name>
    <name evidence="40" type="ORF">GTO96_0005095</name>
</gene>
<dbReference type="Gene3D" id="1.10.472.130">
    <property type="match status" value="1"/>
</dbReference>
<dbReference type="InterPro" id="IPR035706">
    <property type="entry name" value="AAA_9"/>
</dbReference>
<keyword evidence="24 38" id="KW-0175">Coiled coil</keyword>
<dbReference type="InterPro" id="IPR013602">
    <property type="entry name" value="Dynein_heavy_linker"/>
</dbReference>
<reference evidence="40 41" key="1">
    <citation type="journal article" date="2021" name="Cell">
        <title>Tracing the genetic footprints of vertebrate landing in non-teleost ray-finned fishes.</title>
        <authorList>
            <person name="Bi X."/>
            <person name="Wang K."/>
            <person name="Yang L."/>
            <person name="Pan H."/>
            <person name="Jiang H."/>
            <person name="Wei Q."/>
            <person name="Fang M."/>
            <person name="Yu H."/>
            <person name="Zhu C."/>
            <person name="Cai Y."/>
            <person name="He Y."/>
            <person name="Gan X."/>
            <person name="Zeng H."/>
            <person name="Yu D."/>
            <person name="Zhu Y."/>
            <person name="Jiang H."/>
            <person name="Qiu Q."/>
            <person name="Yang H."/>
            <person name="Zhang Y.E."/>
            <person name="Wang W."/>
            <person name="Zhu M."/>
            <person name="He S."/>
            <person name="Zhang G."/>
        </authorList>
    </citation>
    <scope>NUCLEOTIDE SEQUENCE [LARGE SCALE GENOMIC DNA]</scope>
    <source>
        <strain evidence="40">Bchr_013</strain>
    </source>
</reference>
<dbReference type="Pfam" id="PF08393">
    <property type="entry name" value="DHC_N2"/>
    <property type="match status" value="1"/>
</dbReference>
<comment type="pathway">
    <text evidence="6">Protein modification; protein ubiquitination.</text>
</comment>
<dbReference type="InterPro" id="IPR022772">
    <property type="entry name" value="VHL_tumour_suppress_b/a_dom"/>
</dbReference>
<dbReference type="FunFam" id="3.40.50.300:FF:000362">
    <property type="entry name" value="Dynein, axonemal, heavy chain 6"/>
    <property type="match status" value="1"/>
</dbReference>
<dbReference type="InterPro" id="IPR041589">
    <property type="entry name" value="DNAH3_AAA_lid_1"/>
</dbReference>
<dbReference type="SUPFAM" id="SSF52540">
    <property type="entry name" value="P-loop containing nucleoside triphosphate hydrolases"/>
    <property type="match status" value="4"/>
</dbReference>
<evidence type="ECO:0000256" key="30">
    <source>
        <dbReference type="ARBA" id="ARBA00023273"/>
    </source>
</evidence>
<keyword evidence="15" id="KW-0677">Repeat</keyword>
<dbReference type="FunFam" id="1.20.140.100:FF:000001">
    <property type="entry name" value="dynein heavy chain 17, axonemal"/>
    <property type="match status" value="1"/>
</dbReference>
<dbReference type="InterPro" id="IPR012340">
    <property type="entry name" value="NA-bd_OB-fold"/>
</dbReference>
<dbReference type="Pfam" id="PF01026">
    <property type="entry name" value="TatD_DNase"/>
    <property type="match status" value="1"/>
</dbReference>
<comment type="function">
    <text evidence="34">Force generating protein of respiratory cilia. Produces force towards the minus ends of microtubules. Dynein has ATPase activity; the force-producing power stroke is thought to occur on release of ADP. Involved in sperm motility; implicated in sperm flagellar assembly.</text>
</comment>
<dbReference type="InterPro" id="IPR037140">
    <property type="entry name" value="VHL_beta_dom_sf"/>
</dbReference>
<keyword evidence="16" id="KW-0547">Nucleotide-binding</keyword>
<evidence type="ECO:0000256" key="35">
    <source>
        <dbReference type="ARBA" id="ARBA00059036"/>
    </source>
</evidence>
<dbReference type="PROSITE" id="PS00055">
    <property type="entry name" value="RIBOSOMAL_S12"/>
    <property type="match status" value="1"/>
</dbReference>
<dbReference type="Pfam" id="PF00164">
    <property type="entry name" value="Ribosom_S12_S23"/>
    <property type="match status" value="1"/>
</dbReference>
<dbReference type="FunFam" id="3.40.50.300:FF:005585">
    <property type="entry name" value="Predicted protein"/>
    <property type="match status" value="1"/>
</dbReference>
<evidence type="ECO:0000256" key="32">
    <source>
        <dbReference type="ARBA" id="ARBA00035161"/>
    </source>
</evidence>
<dbReference type="InterPro" id="IPR006032">
    <property type="entry name" value="Ribosomal_uS12"/>
</dbReference>
<keyword evidence="27" id="KW-0505">Motor protein</keyword>
<dbReference type="InterPro" id="IPR041658">
    <property type="entry name" value="AAA_lid_11"/>
</dbReference>
<dbReference type="GO" id="GO:0022626">
    <property type="term" value="C:cytosolic ribosome"/>
    <property type="evidence" value="ECO:0007669"/>
    <property type="project" value="UniProtKB-ARBA"/>
</dbReference>
<dbReference type="GO" id="GO:0005634">
    <property type="term" value="C:nucleus"/>
    <property type="evidence" value="ECO:0007669"/>
    <property type="project" value="UniProtKB-SubCell"/>
</dbReference>
<dbReference type="InterPro" id="IPR004273">
    <property type="entry name" value="Dynein_heavy_D6_P-loop"/>
</dbReference>
<comment type="function">
    <text evidence="35">Involved in the ubiquitination and subsequent proteasomal degradation via the von Hippel-Lindau ubiquitination complex. Seems to act as a target recruitment subunit in the E3 ubiquitin ligase complex and recruits hydroxylated hypoxia-inducible factor (HIF) under normoxic conditions. Involved in transcriptional repression through interaction with HIF1A, HIF1AN and histone deacetylases. Ubiquitinates, in an oxygen-responsive manner, ADRB2. Acts as a negative regulator of mTORC1 by promoting ubiquitination and degradation of RPTOR.</text>
</comment>
<dbReference type="FunFam" id="1.20.1270.280:FF:000001">
    <property type="entry name" value="dynein heavy chain 7, axonemal"/>
    <property type="match status" value="1"/>
</dbReference>
<evidence type="ECO:0000256" key="3">
    <source>
        <dbReference type="ARBA" id="ARBA00004230"/>
    </source>
</evidence>
<comment type="similarity">
    <text evidence="9">Belongs to the metallo-dependent hydrolases superfamily. TatD-type hydrolase family.</text>
</comment>
<feature type="coiled-coil region" evidence="38">
    <location>
        <begin position="3436"/>
        <end position="3498"/>
    </location>
</feature>
<dbReference type="FunFam" id="1.20.920.20:FF:000006">
    <property type="entry name" value="Dynein, axonemal, heavy chain 6"/>
    <property type="match status" value="1"/>
</dbReference>
<evidence type="ECO:0000256" key="28">
    <source>
        <dbReference type="ARBA" id="ARBA00023212"/>
    </source>
</evidence>
<evidence type="ECO:0000259" key="39">
    <source>
        <dbReference type="SMART" id="SM00382"/>
    </source>
</evidence>
<dbReference type="InterPro" id="IPR043160">
    <property type="entry name" value="Dynein_C_barrel"/>
</dbReference>
<dbReference type="Pfam" id="PF12781">
    <property type="entry name" value="AAA_9"/>
    <property type="match status" value="1"/>
</dbReference>
<feature type="domain" description="AAA+ ATPase" evidence="39">
    <location>
        <begin position="2578"/>
        <end position="2747"/>
    </location>
</feature>
<evidence type="ECO:0000256" key="5">
    <source>
        <dbReference type="ARBA" id="ARBA00004430"/>
    </source>
</evidence>
<dbReference type="InterPro" id="IPR026983">
    <property type="entry name" value="DHC"/>
</dbReference>
<dbReference type="FunFam" id="1.20.58.1120:FF:000005">
    <property type="entry name" value="Dynein, axonemal, heavy chain 12"/>
    <property type="match status" value="1"/>
</dbReference>
<dbReference type="FunFam" id="1.20.920.30:FF:000002">
    <property type="entry name" value="Dynein axonemal heavy chain 3"/>
    <property type="match status" value="1"/>
</dbReference>
<dbReference type="Pfam" id="PF18199">
    <property type="entry name" value="Dynein_C"/>
    <property type="match status" value="1"/>
</dbReference>
<keyword evidence="30" id="KW-0966">Cell projection</keyword>
<dbReference type="InterPro" id="IPR041228">
    <property type="entry name" value="Dynein_C"/>
</dbReference>
<dbReference type="GO" id="GO:0016788">
    <property type="term" value="F:hydrolase activity, acting on ester bonds"/>
    <property type="evidence" value="ECO:0007669"/>
    <property type="project" value="InterPro"/>
</dbReference>
<feature type="coiled-coil region" evidence="38">
    <location>
        <begin position="1387"/>
        <end position="1414"/>
    </location>
</feature>
<dbReference type="Pfam" id="PF17857">
    <property type="entry name" value="AAA_lid_1"/>
    <property type="match status" value="1"/>
</dbReference>
<dbReference type="GO" id="GO:0005858">
    <property type="term" value="C:axonemal dynein complex"/>
    <property type="evidence" value="ECO:0007669"/>
    <property type="project" value="UniProtKB-ARBA"/>
</dbReference>
<dbReference type="Pfam" id="PF03028">
    <property type="entry name" value="Dynein_heavy"/>
    <property type="match status" value="1"/>
</dbReference>
<evidence type="ECO:0000256" key="24">
    <source>
        <dbReference type="ARBA" id="ARBA00023054"/>
    </source>
</evidence>
<evidence type="ECO:0000256" key="12">
    <source>
        <dbReference type="ARBA" id="ARBA00022475"/>
    </source>
</evidence>
<keyword evidence="25" id="KW-0969">Cilium</keyword>
<evidence type="ECO:0000256" key="38">
    <source>
        <dbReference type="SAM" id="Coils"/>
    </source>
</evidence>
<dbReference type="FunFam" id="1.10.472.130:FF:000011">
    <property type="entry name" value="dynein heavy chain 12, axonemal"/>
    <property type="match status" value="1"/>
</dbReference>
<dbReference type="GO" id="GO:0051959">
    <property type="term" value="F:dynein light intermediate chain binding"/>
    <property type="evidence" value="ECO:0007669"/>
    <property type="project" value="InterPro"/>
</dbReference>
<keyword evidence="41" id="KW-1185">Reference proteome</keyword>
<dbReference type="InterPro" id="IPR043157">
    <property type="entry name" value="Dynein_AAA1S"/>
</dbReference>
<evidence type="ECO:0000256" key="29">
    <source>
        <dbReference type="ARBA" id="ARBA00023242"/>
    </source>
</evidence>
<comment type="subcellular location">
    <subcellularLocation>
        <location evidence="2">Cell membrane</location>
        <topology evidence="2">Peripheral membrane protein</topology>
    </subcellularLocation>
    <subcellularLocation>
        <location evidence="3">Cell projection</location>
        <location evidence="3">Cilium</location>
        <location evidence="3">Flagellum</location>
    </subcellularLocation>
    <subcellularLocation>
        <location evidence="5">Cytoplasm</location>
        <location evidence="5">Cytoskeleton</location>
        <location evidence="5">Cilium axoneme</location>
    </subcellularLocation>
    <subcellularLocation>
        <location evidence="1">Nucleus</location>
    </subcellularLocation>
    <subcellularLocation>
        <location evidence="4">Rough endoplasmic reticulum</location>
    </subcellularLocation>
</comment>
<dbReference type="CDD" id="cd00009">
    <property type="entry name" value="AAA"/>
    <property type="match status" value="1"/>
</dbReference>
<proteinExistence type="inferred from homology"/>
<evidence type="ECO:0000256" key="18">
    <source>
        <dbReference type="ARBA" id="ARBA00022801"/>
    </source>
</evidence>
<dbReference type="GO" id="GO:0003735">
    <property type="term" value="F:structural constituent of ribosome"/>
    <property type="evidence" value="ECO:0007669"/>
    <property type="project" value="InterPro"/>
</dbReference>
<dbReference type="CDD" id="cd05468">
    <property type="entry name" value="pVHL"/>
    <property type="match status" value="1"/>
</dbReference>
<keyword evidence="22" id="KW-0689">Ribosomal protein</keyword>
<dbReference type="Gene3D" id="1.20.1270.280">
    <property type="match status" value="1"/>
</dbReference>
<dbReference type="Gene3D" id="1.10.8.1220">
    <property type="match status" value="1"/>
</dbReference>
<dbReference type="PANTHER" id="PTHR22878">
    <property type="entry name" value="DYNEIN HEAVY CHAIN 6, AXONEMAL-LIKE-RELATED"/>
    <property type="match status" value="1"/>
</dbReference>
<dbReference type="InterPro" id="IPR027417">
    <property type="entry name" value="P-loop_NTPase"/>
</dbReference>
<evidence type="ECO:0000256" key="15">
    <source>
        <dbReference type="ARBA" id="ARBA00022737"/>
    </source>
</evidence>
<dbReference type="PANTHER" id="PTHR22878:SF70">
    <property type="entry name" value="DYNEIN HEAVY CHAIN 2, AXONEMAL"/>
    <property type="match status" value="1"/>
</dbReference>
<evidence type="ECO:0000256" key="27">
    <source>
        <dbReference type="ARBA" id="ARBA00023175"/>
    </source>
</evidence>
<dbReference type="GO" id="GO:0001666">
    <property type="term" value="P:response to hypoxia"/>
    <property type="evidence" value="ECO:0007669"/>
    <property type="project" value="UniProtKB-ARBA"/>
</dbReference>
<dbReference type="InterPro" id="IPR003593">
    <property type="entry name" value="AAA+_ATPase"/>
</dbReference>
<evidence type="ECO:0000256" key="13">
    <source>
        <dbReference type="ARBA" id="ARBA00022490"/>
    </source>
</evidence>
<evidence type="ECO:0000256" key="20">
    <source>
        <dbReference type="ARBA" id="ARBA00022840"/>
    </source>
</evidence>
<dbReference type="InterPro" id="IPR005680">
    <property type="entry name" value="Ribosomal_uS12_euk/arc"/>
</dbReference>
<dbReference type="Gene3D" id="1.20.920.30">
    <property type="match status" value="1"/>
</dbReference>
<dbReference type="InterPro" id="IPR018228">
    <property type="entry name" value="DNase_TatD-rel_CS"/>
</dbReference>
<dbReference type="InterPro" id="IPR024048">
    <property type="entry name" value="VHL_alpha_dom"/>
</dbReference>
<dbReference type="GO" id="GO:0045505">
    <property type="term" value="F:dynein intermediate chain binding"/>
    <property type="evidence" value="ECO:0007669"/>
    <property type="project" value="InterPro"/>
</dbReference>
<dbReference type="FunFam" id="3.20.180.20:FF:000003">
    <property type="entry name" value="Dynein heavy chain 12, axonemal"/>
    <property type="match status" value="1"/>
</dbReference>
<dbReference type="InterPro" id="IPR042222">
    <property type="entry name" value="Dynein_2_N"/>
</dbReference>
<keyword evidence="19" id="KW-0256">Endoplasmic reticulum</keyword>
<dbReference type="Gene3D" id="1.10.750.10">
    <property type="entry name" value="von Hippel-Lindau disease tumour suppressor, alpha domain"/>
    <property type="match status" value="1"/>
</dbReference>
<dbReference type="NCBIfam" id="TIGR00982">
    <property type="entry name" value="uS12_E_A"/>
    <property type="match status" value="1"/>
</dbReference>
<keyword evidence="17" id="KW-0833">Ubl conjugation pathway</keyword>
<keyword evidence="13" id="KW-0963">Cytoplasm</keyword>
<evidence type="ECO:0000256" key="26">
    <source>
        <dbReference type="ARBA" id="ARBA00023136"/>
    </source>
</evidence>
<evidence type="ECO:0000256" key="2">
    <source>
        <dbReference type="ARBA" id="ARBA00004202"/>
    </source>
</evidence>
<dbReference type="Gene3D" id="2.40.50.140">
    <property type="entry name" value="Nucleic acid-binding proteins"/>
    <property type="match status" value="1"/>
</dbReference>
<dbReference type="InterPro" id="IPR024317">
    <property type="entry name" value="Dynein_heavy_chain_D4_dom"/>
</dbReference>
<dbReference type="FunFam" id="1.10.750.10:FF:000001">
    <property type="entry name" value="von Hippel-Lindau disease tumor suppressor"/>
    <property type="match status" value="1"/>
</dbReference>
<dbReference type="Proteomes" id="UP000886611">
    <property type="component" value="Unassembled WGS sequence"/>
</dbReference>
<dbReference type="Pfam" id="PF12775">
    <property type="entry name" value="AAA_7"/>
    <property type="match status" value="1"/>
</dbReference>
<dbReference type="Gene3D" id="1.20.920.20">
    <property type="match status" value="1"/>
</dbReference>
<evidence type="ECO:0000256" key="6">
    <source>
        <dbReference type="ARBA" id="ARBA00004906"/>
    </source>
</evidence>
<keyword evidence="28" id="KW-0206">Cytoskeleton</keyword>
<evidence type="ECO:0000256" key="17">
    <source>
        <dbReference type="ARBA" id="ARBA00022786"/>
    </source>
</evidence>
<dbReference type="FunFam" id="3.10.490.20:FF:000001">
    <property type="entry name" value="dynein heavy chain 7, axonemal"/>
    <property type="match status" value="1"/>
</dbReference>
<dbReference type="InterPro" id="IPR042228">
    <property type="entry name" value="Dynein_linker_3"/>
</dbReference>
<evidence type="ECO:0000256" key="8">
    <source>
        <dbReference type="ARBA" id="ARBA00008887"/>
    </source>
</evidence>
<dbReference type="InterPro" id="IPR037139">
    <property type="entry name" value="VHL_alpha_dom_sf"/>
</dbReference>
<evidence type="ECO:0000256" key="37">
    <source>
        <dbReference type="ARBA" id="ARBA00080646"/>
    </source>
</evidence>
<dbReference type="FunFam" id="3.40.50.300:FF:002141">
    <property type="entry name" value="Dynein heavy chain"/>
    <property type="match status" value="1"/>
</dbReference>
<evidence type="ECO:0000313" key="40">
    <source>
        <dbReference type="EMBL" id="KAG2471214.1"/>
    </source>
</evidence>
<evidence type="ECO:0000256" key="1">
    <source>
        <dbReference type="ARBA" id="ARBA00004123"/>
    </source>
</evidence>
<comment type="similarity">
    <text evidence="10">Belongs to the VHL family.</text>
</comment>
<dbReference type="FunFam" id="1.10.287.2620:FF:000002">
    <property type="entry name" value="Dynein heavy chain 2, axonemal"/>
    <property type="match status" value="1"/>
</dbReference>
<dbReference type="FunFam" id="2.60.40.780:FF:000001">
    <property type="entry name" value="von Hippel-Lindau disease tumor suppressor"/>
    <property type="match status" value="1"/>
</dbReference>
<dbReference type="GO" id="GO:0005791">
    <property type="term" value="C:rough endoplasmic reticulum"/>
    <property type="evidence" value="ECO:0007669"/>
    <property type="project" value="UniProtKB-SubCell"/>
</dbReference>
<dbReference type="Pfam" id="PF12780">
    <property type="entry name" value="AAA_8"/>
    <property type="match status" value="1"/>
</dbReference>
<comment type="similarity">
    <text evidence="8">Belongs to the dynein heavy chain family.</text>
</comment>
<dbReference type="InterPro" id="IPR035699">
    <property type="entry name" value="AAA_6"/>
</dbReference>
<dbReference type="PROSITE" id="PS01137">
    <property type="entry name" value="TATD_1"/>
    <property type="match status" value="1"/>
</dbReference>
<evidence type="ECO:0000256" key="23">
    <source>
        <dbReference type="ARBA" id="ARBA00023017"/>
    </source>
</evidence>
<keyword evidence="26" id="KW-0472">Membrane</keyword>
<dbReference type="FunFam" id="1.10.8.720:FF:000001">
    <property type="entry name" value="dynein heavy chain 7, axonemal"/>
    <property type="match status" value="1"/>
</dbReference>
<keyword evidence="29" id="KW-0539">Nucleus</keyword>
<dbReference type="SUPFAM" id="SSF49468">
    <property type="entry name" value="VHL"/>
    <property type="match status" value="1"/>
</dbReference>
<dbReference type="FunFam" id="2.40.50.140:FF:000007">
    <property type="entry name" value="40S ribosomal protein S23"/>
    <property type="match status" value="1"/>
</dbReference>
<dbReference type="FunFam" id="3.40.50.300:FF:000044">
    <property type="entry name" value="Dynein heavy chain 5, axonemal"/>
    <property type="match status" value="1"/>
</dbReference>
<dbReference type="GO" id="GO:0008569">
    <property type="term" value="F:minus-end-directed microtubule motor activity"/>
    <property type="evidence" value="ECO:0007669"/>
    <property type="project" value="InterPro"/>
</dbReference>
<dbReference type="FunFam" id="1.10.8.1220:FF:000001">
    <property type="entry name" value="Dynein axonemal heavy chain 5"/>
    <property type="match status" value="1"/>
</dbReference>
<dbReference type="SMART" id="SM00382">
    <property type="entry name" value="AAA"/>
    <property type="match status" value="2"/>
</dbReference>
<dbReference type="Gene3D" id="3.40.50.300">
    <property type="entry name" value="P-loop containing nucleotide triphosphate hydrolases"/>
    <property type="match status" value="5"/>
</dbReference>
<protein>
    <recommendedName>
        <fullName evidence="32">Small ribosomal subunit protein uS12</fullName>
    </recommendedName>
    <alternativeName>
        <fullName evidence="33">40S ribosomal protein S23</fullName>
    </alternativeName>
    <alternativeName>
        <fullName evidence="37">pVHL</fullName>
    </alternativeName>
    <alternativeName>
        <fullName evidence="36">von Hippel-Lindau disease tumor suppressor</fullName>
    </alternativeName>
</protein>
<feature type="non-terminal residue" evidence="40">
    <location>
        <position position="1"/>
    </location>
</feature>
<comment type="caution">
    <text evidence="40">The sequence shown here is derived from an EMBL/GenBank/DDBJ whole genome shotgun (WGS) entry which is preliminary data.</text>
</comment>
<dbReference type="Pfam" id="PF18198">
    <property type="entry name" value="AAA_lid_11"/>
    <property type="match status" value="1"/>
</dbReference>
<evidence type="ECO:0000256" key="16">
    <source>
        <dbReference type="ARBA" id="ARBA00022741"/>
    </source>
</evidence>
<dbReference type="Gene3D" id="2.60.40.780">
    <property type="entry name" value="von Hippel-Lindau disease tumour suppressor, beta domain"/>
    <property type="match status" value="1"/>
</dbReference>
<evidence type="ECO:0000256" key="25">
    <source>
        <dbReference type="ARBA" id="ARBA00023069"/>
    </source>
</evidence>
<dbReference type="InterPro" id="IPR001130">
    <property type="entry name" value="TatD-like"/>
</dbReference>
<dbReference type="FunFam" id="1.10.8.710:FF:000004">
    <property type="entry name" value="Dynein axonemal heavy chain 6"/>
    <property type="match status" value="1"/>
</dbReference>
<dbReference type="Pfam" id="PF17211">
    <property type="entry name" value="VHL_C"/>
    <property type="match status" value="1"/>
</dbReference>
<evidence type="ECO:0000256" key="10">
    <source>
        <dbReference type="ARBA" id="ARBA00010057"/>
    </source>
</evidence>
<evidence type="ECO:0000256" key="22">
    <source>
        <dbReference type="ARBA" id="ARBA00022980"/>
    </source>
</evidence>
<evidence type="ECO:0000256" key="19">
    <source>
        <dbReference type="ARBA" id="ARBA00022824"/>
    </source>
</evidence>
<comment type="subunit">
    <text evidence="11">Consists of at least two heavy chains and a number of intermediate and light chains.</text>
</comment>
<sequence length="4671" mass="535357">MLEMQHPVPARRPPPVIKSYNSRISCNVVFCNRTLRVVRPVWINFNGEPQPFRDLQPGTGRRMTTYLGHPWMFRDAETDTCLQVNGREMFIPNISHHAAPRESLVFITLPVYSLKEICLQRVRGLVKREDYRKLEIARSLHDDLEDHPAVEKDLQRIALRLVPTCMFSMPIEAVMGKGSSTGYIEVLARFGYDSKGKLYPVLISRESSSTELKRKSLGTAPVGSSRQIYPQNLPKYRNEFNERARRGFCYWPTEKHISKCEYYPRYQGIVSKEDEFDDPDWSDDDGDNIDVKTFSQDEFCSNSTHLKKDQHEESTFSNESYGSPFCMSNYWSSPQENCNTSFQNSIQSSPLTDTQGSFCYQENSNSNNVNYYSYYPQSSPLAPVDLRNVTSAIYHSSPLPIYSSDLNFSVKNLSIRKKYSQDTCSRLLRVDSDYMSQEADAESLHDFLEMSKKRHRHGFIDTHCHLDMLFAKLAFKGSFSSFKNKYKSTFPTEYEGCIADFCNPRYLIKDHLWESLLAEDQIWAAFGCHPHFAKYYSVAQESTILNAMRHPKAVAFGEIGLDYSHKCSTDILKQHKVFERQLRLAVDLRKPIVIHCRNADKDLLEIMRKFVPRDYKIHRHCFTDGYDVIEPFLQEFPNLSVGFTALVTYSSAAKTKEAVKKIPLDRIIIETDAPYFLPQRVSKNVIKHSHPGHGLCTIKEIAKLKSEKLSTVLSALRKCRGLRTARKLRNHRREQKWHDKQYKKANLGTALKANPFGGASHAKGIVLEKVGVEAKQPNSAIRKCVRVQLIKNGKKITAFVPNDGCLNFIEENDEVLVAGFGRKGHAVGDIPGVRFKFKMETEVEVSKTSIREKLNIYNILPPISPMPPEAPQEEISQYDEKNATRIKEHSKLIKYRKSRQQRQLLDKILIDRALQAYEQTVEENERKIIAPFPPELPSTLNYLFLKRCVENYPLIPVSPEWLDSVLSRIPGRLREGKEKQQLIQNLFLEVAENFENGMKTCLVSSALVKPDIKGLESEVSNLPEEDPESQGPVECESLKNDVVLQSEKMEEKIMNSWYPKVIHLLTEKDTLKEIKQDRLESFLNCASTLLSNQLKALIVRTVEAYVNLFEPLNLDEVPLFKMQLTFDDEKMEFYPSLQDLEETVLFVLRRITNTMQKVQTVTSWLSEGNAIEVLDAKLDNDILNWALSTLSNSVKKNFIEEFHMLAKEISSLPTLAIFEIIHLNCDDLKQGLAQKANSFANTLLQMLVMRFRTENENICNCYETIKEKILKQPDSTEEMMEIIAYVDRVKRVDIRELNGRITESHRRLNYLVDVHLFSQEDLKLNSTVLLWPEKINPIFDRNEEVIQEAKRKGESELYNKREKVMVELEKLSRRMEDFADYCELEMMQQYVNDARNVQKHLQDAEDMIAFINKEESLYKWDQTNYPELDTLKVNIEPYQKLFGTILKWQKSEKRWMDGAFLDLNGETMEGEVDEFFREVFKMLKFFEQKQKKAEQEMQKAPRKRLPGDEEDVVEEKKVMPAVQMCNVVIEQVKEYKNHVPLVAILCNPGMRPRHWNQMSAIVEYDLTPNSGTTLRKVLKYNLGPYLDKFEQISAAASKEWEERLIRIQETIDEWLKVQAQWLYLEPIFSSEDIMQQMPEEGRLFQGVDRQWKEVMRHCVKDPKVMAATSLTGLLEKLQESNVILEKIMKGLNAYLEKKRLFFPRFFFLSNDEMLEILSETKDPLRVQPHLKKCFEGIAKLEFLPNLDIKAMYSSEGERVELIELISTSDARGAVEKWLLQLEDVMLRSVQDVIARSRLTYAESARKEWVKEWPGQVVLCTSQMFWTIEVHEAIKSGPQGLKNYYDHLQNQLNDIVELVRGKLPKQTRITLGALVTIDVHARDVVMEMIEKEVSKETDFQWLAQLRYYWENDNTRVRIINCDVKYAYEYLGNSPRLVITPLTDRCYRTLIGAFYLNLGGAPEGPAGTGKTETTKDLAKALAVQCVVFNCSDGLDYLAMGKFFKGLASSGAWACFDEFNRIELEVLSVVAQQILCIQRAIQTKLKFFNFEGTELQLNPNCFVAITMNPGYAGRSELPDNLKVLFRTVAMMVPNYALIAEISLYSYGFLHAKPLSVKIVMTYRLCSEQLSSQFHYDYGMRAVKAVLVAAGNLKLKFPDENEDILLLRSIKDVNEPKFLSHDIPLFNGITNDLFPGISLPVADYKLFLACANECCANHNVQPVNNFLEKMIQTYEMMIVRHGFMLVGEPFAGKTKVLHVLADTLSLMNERDYGGEEKVIFRTVNPKSITMGQLFGQFDPVSHEWTDGIVANTFREFASAETPDRKWVVFDGPIDTLWIESMNTVLDDNKKPATVSRCGMIYMEPSQLGWMPIIESWMNTLPESFHREEIRTLLLGLFEWMVPPSLRFLRKQCKELVPTTNSNTVVSLTRLFEMLIADLVREDPENKNLRFWTMSAFAFSLVWSIGGSCDTDSRIKFDAFLRDLVAGKNEESPLPAPVGRWECPFEEKGLVYDYSYEVRSAAALLKEIGVDSLQFRGRGRWLHWNESIKNITLGDKNTKVQDIIVPTMDTIRYTYLMDLCIQYGNPLLFVGPTGTGKSVYVKDKLMNNLDKDKYLPFFINFSARTSANQIQNIVISRLDKRRKGVFGPPMGKKCIVFVDDMSMPALETYGAQPPIELLRQFFDHGHWYDLKDTNKISLVDLQLLSAMGPPGGGRNAVTSRFLRHFIICSINAFSDETMTRIFSNIMGFYLRNYEFPPDYFNIGNQIVTATMDVYKKAMQNLLPTPAKSHYTFNLRDFSRVIQGCLLIKKESVENKRVMIRLFVHEVLRVFYDRLIDDTDRAWLYQLMKDMVKEHFKENFDSVFEHLKQGSTPLCEENMRSLLFGDYLNPDLEGDERLYMEVPSVEQFNHIVEQCLEEYNQTHKARMNLVIFRYVLEHLSRISRILKQPGGNALLVGVGGSGRQSLTRLATAMAKMSIVQPEISKSYGMNEWKEDLKNLVRGAGVKGQKTVFLITDTQIKDEAFLEDVDSLLNTGEVPNLFAVDEKQEIMEAVRPVAQAGNKNAEFSPLALFAFFVNRCKENLHVVVAFSPIGDAFRNRLRQFPSLINCCTIDWFQPWPEDALERVAIKFLETIELADKERQQVISICKHFHTSAIELSEKFLQQLGRHNYVTPTSYLELIAAFRLLLTQKRDTVMKAKLRYTNGLDKLAFAESQVNEMKIYLVELQPKLEQSKIENREMMKNIEVESATVESESKKVQVDEEAATAKAEEAQSLKNECETELAKAMPALEEALAALDTLKASLYFTTRSSIPSDITIVKSMKNPPSGVKLVMSAVCVMKDIKPEKINDPTGSGQKILDYWGPSKKLLGDMNFLKDLKEYDKNNIPVPVMQKIRGEYITNPDFDPGKVAKASSAAEGLCTWILAMEKYDRVAKEVAPKKARLDEAQRSLAETEAILTLKRAELKVIKDRLADLQRIFKEKSDEKAKLEYEVDQCGKKLERAEKLIGGLGGEKTRWSKAAEDLQGIYDNLTGDVLISAGVIAYLGAFTAAFRQECTKSWTNLCKSKQIPSSDDFSLSKTLGDPIMIRAWNIAGLPTDNFSIDNGVISPLRLITRPLMIDPQGQANKWVKNSEKEKNLSVIKLTDGDYMRILENCVQFGTPLLLENVGEELDPSLETLLLKQTFKQGGVDCIRLGESVIEYSPDFRFYITTKLRNPHYLPELATKVSLLNFMITPEGLEDQLLGIVVAKERPELEDERNALILQSAANKKQLKEIEDKILETLSSEGNILEDETAIKILDEAKVMSNEINKKQQIAEKTEIKIAESREGYRPIARHSSVLFFSIADLANIDPMYQYSLTWFVNLYINSIQDSNKSKILEKRLRYLNDYFTYNLYCNVCRSLFEKDKLLFSFLLCCNLLMARNEIDYQEFMFFLTGGVGLQNNLSNPAPSWLLDKSWDEICRASDLPAFKGLREHFHKTPKDFAPMYDSKEPYNVPLPKPWNEKLNDLQKMIILRCLRPDKIVPAITNYVTDKLGKKFVEPPPFDLSKSYTDSNAVIPLVFILSPGADPMARNQSVTVANNSSIVTHPILPLFSISGLLKFANDKYMGGNRFQAISLGQGQGPIAAKMIQGAMKEGTWVCLQNCHLAVSWMTTLEKICEELNPEACNADFRLWLTSYPSPKFPVTILQNGVKMTNEPPTGLRMNMMQSYLSDPISDPEFFSGCDKKEMIWEKLLYGLCFFHALVQERKKFGPLGWNIPYGFNESDLRISIRQLQLFVNEYEHVPFEAITYLTGECNYGGRVTDDWDRRLLLTLLDNFYNPQIIENPRYSFSASGNYCSPPKGTYEDYIEFIKNLPFSQHPEVFGMHENVDISKDLQQTKILFDSLLLTQGGSRQGGSSGGGDSTLNDIAKDILTKLPKDFDIEASLAKYPVRYEESMNTVLVQEMERFNNLIRTIRVSLQNLQKAIKGLVVMDSELEAIAGGLLVGKVPERWAKRSYPSLKPLGSYINDFLARLKFLQDWYDKGKPTVFWVSGFFFTQAFLTGAMQNYARKYTIPIDLLEFDFEVLSTDTSKTAPEDGVYIHGLFLDGARWDKKTGYLGEQFPKVLFDPVPIIWIKPKKRDAKKNKSSYVCPLYKTSERRGTLSTTGHSTNFVIAILLPSDRPVQHWIKRGVALLCQLDD</sequence>
<dbReference type="PROSITE" id="PS01091">
    <property type="entry name" value="TATD_3"/>
    <property type="match status" value="1"/>
</dbReference>
<dbReference type="Gene3D" id="1.10.8.710">
    <property type="match status" value="1"/>
</dbReference>
<dbReference type="SUPFAM" id="SSF51556">
    <property type="entry name" value="Metallo-dependent hydrolases"/>
    <property type="match status" value="1"/>
</dbReference>
<dbReference type="Pfam" id="PF01847">
    <property type="entry name" value="VHL"/>
    <property type="match status" value="1"/>
</dbReference>
<keyword evidence="31" id="KW-0687">Ribonucleoprotein</keyword>
<keyword evidence="23" id="KW-0243">Dynein</keyword>
<feature type="domain" description="AAA+ ATPase" evidence="39">
    <location>
        <begin position="1954"/>
        <end position="2093"/>
    </location>
</feature>
<keyword evidence="18" id="KW-0378">Hydrolase</keyword>
<dbReference type="GO" id="GO:0005524">
    <property type="term" value="F:ATP binding"/>
    <property type="evidence" value="ECO:0007669"/>
    <property type="project" value="UniProtKB-KW"/>
</dbReference>
<dbReference type="CDD" id="cd01310">
    <property type="entry name" value="TatD_DNAse"/>
    <property type="match status" value="1"/>
</dbReference>
<evidence type="ECO:0000256" key="31">
    <source>
        <dbReference type="ARBA" id="ARBA00023274"/>
    </source>
</evidence>
<dbReference type="Gene3D" id="6.10.140.1060">
    <property type="match status" value="1"/>
</dbReference>
<keyword evidence="12" id="KW-1003">Cell membrane</keyword>
<dbReference type="GO" id="GO:0015935">
    <property type="term" value="C:small ribosomal subunit"/>
    <property type="evidence" value="ECO:0007669"/>
    <property type="project" value="InterPro"/>
</dbReference>
<evidence type="ECO:0000256" key="4">
    <source>
        <dbReference type="ARBA" id="ARBA00004427"/>
    </source>
</evidence>
<dbReference type="Gene3D" id="3.20.180.20">
    <property type="entry name" value="Dynein heavy chain, N-terminal domain 2"/>
    <property type="match status" value="1"/>
</dbReference>
<dbReference type="Gene3D" id="3.20.20.140">
    <property type="entry name" value="Metal-dependent hydrolases"/>
    <property type="match status" value="1"/>
</dbReference>
<dbReference type="GO" id="GO:0010468">
    <property type="term" value="P:regulation of gene expression"/>
    <property type="evidence" value="ECO:0007669"/>
    <property type="project" value="UniProtKB-ARBA"/>
</dbReference>
<evidence type="ECO:0000256" key="36">
    <source>
        <dbReference type="ARBA" id="ARBA00072532"/>
    </source>
</evidence>
<evidence type="ECO:0000256" key="7">
    <source>
        <dbReference type="ARBA" id="ARBA00005657"/>
    </source>
</evidence>
<feature type="non-terminal residue" evidence="40">
    <location>
        <position position="4671"/>
    </location>
</feature>
<accession>A0A8X7XQ23</accession>
<dbReference type="InterPro" id="IPR024743">
    <property type="entry name" value="Dynein_HC_stalk"/>
</dbReference>
<dbReference type="GO" id="GO:0006412">
    <property type="term" value="P:translation"/>
    <property type="evidence" value="ECO:0007669"/>
    <property type="project" value="InterPro"/>
</dbReference>
<keyword evidence="20" id="KW-0067">ATP-binding</keyword>
<dbReference type="GO" id="GO:0003341">
    <property type="term" value="P:cilium movement"/>
    <property type="evidence" value="ECO:0007669"/>
    <property type="project" value="UniProtKB-ARBA"/>
</dbReference>